<proteinExistence type="predicted"/>
<protein>
    <submittedName>
        <fullName evidence="4">Oidioi.mRNA.OKI2018_I69.PAR.g12400.t1.cds</fullName>
    </submittedName>
</protein>
<dbReference type="EMBL" id="OU015568">
    <property type="protein sequence ID" value="CAG5089913.1"/>
    <property type="molecule type" value="Genomic_DNA"/>
</dbReference>
<dbReference type="Proteomes" id="UP001158576">
    <property type="component" value="Chromosome PAR"/>
</dbReference>
<evidence type="ECO:0000259" key="3">
    <source>
        <dbReference type="Pfam" id="PF15625"/>
    </source>
</evidence>
<feature type="region of interest" description="Disordered" evidence="2">
    <location>
        <begin position="61"/>
        <end position="80"/>
    </location>
</feature>
<evidence type="ECO:0000313" key="4">
    <source>
        <dbReference type="EMBL" id="CAG5089913.1"/>
    </source>
</evidence>
<accession>A0ABN7S3A2</accession>
<gene>
    <name evidence="4" type="ORF">OKIOD_LOCUS3958</name>
</gene>
<dbReference type="PANTHER" id="PTHR20837">
    <property type="entry name" value="CENTROSOMAL PROTEIN-RELATED"/>
    <property type="match status" value="1"/>
</dbReference>
<reference evidence="4 5" key="1">
    <citation type="submission" date="2021-04" db="EMBL/GenBank/DDBJ databases">
        <authorList>
            <person name="Bliznina A."/>
        </authorList>
    </citation>
    <scope>NUCLEOTIDE SEQUENCE [LARGE SCALE GENOMIC DNA]</scope>
</reference>
<feature type="region of interest" description="Disordered" evidence="2">
    <location>
        <begin position="422"/>
        <end position="499"/>
    </location>
</feature>
<organism evidence="4 5">
    <name type="scientific">Oikopleura dioica</name>
    <name type="common">Tunicate</name>
    <dbReference type="NCBI Taxonomy" id="34765"/>
    <lineage>
        <taxon>Eukaryota</taxon>
        <taxon>Metazoa</taxon>
        <taxon>Chordata</taxon>
        <taxon>Tunicata</taxon>
        <taxon>Appendicularia</taxon>
        <taxon>Copelata</taxon>
        <taxon>Oikopleuridae</taxon>
        <taxon>Oikopleura</taxon>
    </lineage>
</organism>
<dbReference type="PANTHER" id="PTHR20837:SF0">
    <property type="entry name" value="COILED-COIL AND C2 DOMAIN-CONTAINING PROTEIN 2A"/>
    <property type="match status" value="1"/>
</dbReference>
<feature type="coiled-coil region" evidence="1">
    <location>
        <begin position="393"/>
        <end position="420"/>
    </location>
</feature>
<name>A0ABN7S3A2_OIKDI</name>
<feature type="compositionally biased region" description="Basic and acidic residues" evidence="2">
    <location>
        <begin position="452"/>
        <end position="467"/>
    </location>
</feature>
<dbReference type="InterPro" id="IPR028928">
    <property type="entry name" value="CC2D2AN-C2"/>
</dbReference>
<keyword evidence="5" id="KW-1185">Reference proteome</keyword>
<sequence length="750" mass="86140">MQYAIADADQEAKVKAALERRKKLQTIISNMGIADQNADMVSALEQDRFFHCTVFEADSEETLASAQEQPAQQEPKEQEYVDPEAIVETTLSDPNLDNLPLLEEELNIPRPLIKSAEVYYTSWSDRVLAEQAANLYVIPGQEALVDRAAIQAEKAQREADGLFVGDEPEMSSNLQARLMRDNWLTNSTVPHLKDLVYSYPVRSWKVLNHSTDFDNLMKPENVAKSTDPFEEAQTFVGEETPCYELCVNLTELRFLSHTLMSEEHKIEMNLIKKFENYVNAVKRHESSKVAESLQEYRYNWQMKRQQNLQFQGLQDSPSRNTVSSDLKTVIELRETLYLERFRIKAAMVEVLEEWDRLVSIREGLGYNSTRSKLIIYSTPAPDNDAEIWNRDIEDELEEEAARFEDRMLQYEHEMAEYRRYKNELRASSGGDGDETDIDEKKKPKKPAPFNEPTEREKIEQRSRESRRGPGQPVQSLDLDIQGSLLESPDSMVNKTEKSRRENARKARYILKYYFNSKEFFVSEKLALDTQFRLPAQDPLRVRTAEIPKSFKCQIYEYSMISNTYIGEVIFQIPTSSVTSNYPAENVAIFDNNPLIGGRVVYLSWWGKDPQTGALLVPTQLPSVFTQSHRQRDIYDPGFHLEDQTAIDDPNDPDFVPVGNTTGGQTFSGFVLNPFLSEGYFAPSEALESSKRLRVLKLRADDVAEFMGRKMIPLRDHEIKDSEIQSYEDRIMGEMDQDTSGLDHRIGSCLS</sequence>
<feature type="domain" description="CC2D2A N-terminal C2" evidence="3">
    <location>
        <begin position="487"/>
        <end position="584"/>
    </location>
</feature>
<dbReference type="Pfam" id="PF15625">
    <property type="entry name" value="CC2D2AN-C2"/>
    <property type="match status" value="1"/>
</dbReference>
<evidence type="ECO:0000256" key="2">
    <source>
        <dbReference type="SAM" id="MobiDB-lite"/>
    </source>
</evidence>
<keyword evidence="1" id="KW-0175">Coiled coil</keyword>
<dbReference type="InterPro" id="IPR052434">
    <property type="entry name" value="Tectonic-like_complex_comp"/>
</dbReference>
<evidence type="ECO:0000313" key="5">
    <source>
        <dbReference type="Proteomes" id="UP001158576"/>
    </source>
</evidence>
<evidence type="ECO:0000256" key="1">
    <source>
        <dbReference type="SAM" id="Coils"/>
    </source>
</evidence>